<accession>A0A482X214</accession>
<feature type="region of interest" description="Disordered" evidence="1">
    <location>
        <begin position="16"/>
        <end position="39"/>
    </location>
</feature>
<evidence type="ECO:0000256" key="1">
    <source>
        <dbReference type="SAM" id="MobiDB-lite"/>
    </source>
</evidence>
<feature type="transmembrane region" description="Helical" evidence="2">
    <location>
        <begin position="114"/>
        <end position="135"/>
    </location>
</feature>
<name>A0A482X214_LAOST</name>
<evidence type="ECO:0000313" key="3">
    <source>
        <dbReference type="EMBL" id="RZF39783.1"/>
    </source>
</evidence>
<organism evidence="3 4">
    <name type="scientific">Laodelphax striatellus</name>
    <name type="common">Small brown planthopper</name>
    <name type="synonym">Delphax striatella</name>
    <dbReference type="NCBI Taxonomy" id="195883"/>
    <lineage>
        <taxon>Eukaryota</taxon>
        <taxon>Metazoa</taxon>
        <taxon>Ecdysozoa</taxon>
        <taxon>Arthropoda</taxon>
        <taxon>Hexapoda</taxon>
        <taxon>Insecta</taxon>
        <taxon>Pterygota</taxon>
        <taxon>Neoptera</taxon>
        <taxon>Paraneoptera</taxon>
        <taxon>Hemiptera</taxon>
        <taxon>Auchenorrhyncha</taxon>
        <taxon>Fulgoroidea</taxon>
        <taxon>Delphacidae</taxon>
        <taxon>Criomorphinae</taxon>
        <taxon>Laodelphax</taxon>
    </lineage>
</organism>
<keyword evidence="2" id="KW-0812">Transmembrane</keyword>
<keyword evidence="2" id="KW-0472">Membrane</keyword>
<keyword evidence="2" id="KW-1133">Transmembrane helix</keyword>
<reference evidence="3 4" key="1">
    <citation type="journal article" date="2017" name="Gigascience">
        <title>Genome sequence of the small brown planthopper, Laodelphax striatellus.</title>
        <authorList>
            <person name="Zhu J."/>
            <person name="Jiang F."/>
            <person name="Wang X."/>
            <person name="Yang P."/>
            <person name="Bao Y."/>
            <person name="Zhao W."/>
            <person name="Wang W."/>
            <person name="Lu H."/>
            <person name="Wang Q."/>
            <person name="Cui N."/>
            <person name="Li J."/>
            <person name="Chen X."/>
            <person name="Luo L."/>
            <person name="Yu J."/>
            <person name="Kang L."/>
            <person name="Cui F."/>
        </authorList>
    </citation>
    <scope>NUCLEOTIDE SEQUENCE [LARGE SCALE GENOMIC DNA]</scope>
    <source>
        <strain evidence="3">Lst14</strain>
    </source>
</reference>
<comment type="caution">
    <text evidence="3">The sequence shown here is derived from an EMBL/GenBank/DDBJ whole genome shotgun (WGS) entry which is preliminary data.</text>
</comment>
<dbReference type="Proteomes" id="UP000291343">
    <property type="component" value="Unassembled WGS sequence"/>
</dbReference>
<dbReference type="EMBL" id="QKKF02019592">
    <property type="protein sequence ID" value="RZF39783.1"/>
    <property type="molecule type" value="Genomic_DNA"/>
</dbReference>
<dbReference type="AlphaFoldDB" id="A0A482X214"/>
<protein>
    <submittedName>
        <fullName evidence="3">Uncharacterized protein</fullName>
    </submittedName>
</protein>
<gene>
    <name evidence="3" type="ORF">LSTR_LSTR012095</name>
</gene>
<evidence type="ECO:0000313" key="4">
    <source>
        <dbReference type="Proteomes" id="UP000291343"/>
    </source>
</evidence>
<evidence type="ECO:0000256" key="2">
    <source>
        <dbReference type="SAM" id="Phobius"/>
    </source>
</evidence>
<dbReference type="InParanoid" id="A0A482X214"/>
<sequence length="165" mass="18570">MTWCCVSPPFCAPPPAPQGGRPVPLCQASRRPPPPPPPPHSSWPWALFDLKQLSGDFTAQQLSGDFTANTFLYLLENYSCSLKLEFCFQTVDFAPALTSRRLQRLSFDWAADEFRLLFMPLSFGLFTLFAAFLSLDGSVKSGRRRGCRYYSGKCCHFEIDIADIM</sequence>
<keyword evidence="4" id="KW-1185">Reference proteome</keyword>
<proteinExistence type="predicted"/>